<proteinExistence type="predicted"/>
<keyword evidence="2" id="KW-1185">Reference proteome</keyword>
<feature type="non-terminal residue" evidence="1">
    <location>
        <position position="97"/>
    </location>
</feature>
<reference evidence="1" key="1">
    <citation type="submission" date="2022-08" db="EMBL/GenBank/DDBJ databases">
        <authorList>
            <person name="Deng Y."/>
            <person name="Han X.-F."/>
            <person name="Zhang Y.-Q."/>
        </authorList>
    </citation>
    <scope>NUCLEOTIDE SEQUENCE</scope>
    <source>
        <strain evidence="1">CPCC 203386</strain>
    </source>
</reference>
<sequence>MHSTTFSKVPADGLFEGLKMRRKKGVTPPTSRLIASLQNHKFYWHDKRVYKAKPGETIAPDLKSEWVGTWVAKKREQVTLNDTIITQEIHEFKWRKD</sequence>
<organism evidence="1 2">
    <name type="scientific">Herbiconiux daphne</name>
    <dbReference type="NCBI Taxonomy" id="2970914"/>
    <lineage>
        <taxon>Bacteria</taxon>
        <taxon>Bacillati</taxon>
        <taxon>Actinomycetota</taxon>
        <taxon>Actinomycetes</taxon>
        <taxon>Micrococcales</taxon>
        <taxon>Microbacteriaceae</taxon>
        <taxon>Herbiconiux</taxon>
    </lineage>
</organism>
<comment type="caution">
    <text evidence="1">The sequence shown here is derived from an EMBL/GenBank/DDBJ whole genome shotgun (WGS) entry which is preliminary data.</text>
</comment>
<evidence type="ECO:0000313" key="1">
    <source>
        <dbReference type="EMBL" id="MCS5737111.1"/>
    </source>
</evidence>
<dbReference type="RefSeq" id="WP_259543420.1">
    <property type="nucleotide sequence ID" value="NZ_JANLCJ010000422.1"/>
</dbReference>
<dbReference type="EMBL" id="JANLCJ010000422">
    <property type="protein sequence ID" value="MCS5737111.1"/>
    <property type="molecule type" value="Genomic_DNA"/>
</dbReference>
<name>A0ABT2HB80_9MICO</name>
<evidence type="ECO:0000313" key="2">
    <source>
        <dbReference type="Proteomes" id="UP001165586"/>
    </source>
</evidence>
<evidence type="ECO:0008006" key="3">
    <source>
        <dbReference type="Google" id="ProtNLM"/>
    </source>
</evidence>
<dbReference type="Proteomes" id="UP001165586">
    <property type="component" value="Unassembled WGS sequence"/>
</dbReference>
<protein>
    <recommendedName>
        <fullName evidence="3">Helicase-associated domain-containing protein</fullName>
    </recommendedName>
</protein>
<accession>A0ABT2HB80</accession>
<gene>
    <name evidence="1" type="ORF">N1032_25615</name>
</gene>